<protein>
    <submittedName>
        <fullName evidence="1">Uncharacterized protein</fullName>
    </submittedName>
</protein>
<organism evidence="1 2">
    <name type="scientific">Hyalomma asiaticum</name>
    <name type="common">Tick</name>
    <dbReference type="NCBI Taxonomy" id="266040"/>
    <lineage>
        <taxon>Eukaryota</taxon>
        <taxon>Metazoa</taxon>
        <taxon>Ecdysozoa</taxon>
        <taxon>Arthropoda</taxon>
        <taxon>Chelicerata</taxon>
        <taxon>Arachnida</taxon>
        <taxon>Acari</taxon>
        <taxon>Parasitiformes</taxon>
        <taxon>Ixodida</taxon>
        <taxon>Ixodoidea</taxon>
        <taxon>Ixodidae</taxon>
        <taxon>Hyalomminae</taxon>
        <taxon>Hyalomma</taxon>
    </lineage>
</organism>
<evidence type="ECO:0000313" key="1">
    <source>
        <dbReference type="EMBL" id="KAH6935604.1"/>
    </source>
</evidence>
<comment type="caution">
    <text evidence="1">The sequence shown here is derived from an EMBL/GenBank/DDBJ whole genome shotgun (WGS) entry which is preliminary data.</text>
</comment>
<dbReference type="Proteomes" id="UP000821845">
    <property type="component" value="Chromosome 3"/>
</dbReference>
<name>A0ACB7SSE8_HYAAI</name>
<dbReference type="EMBL" id="CM023483">
    <property type="protein sequence ID" value="KAH6935604.1"/>
    <property type="molecule type" value="Genomic_DNA"/>
</dbReference>
<accession>A0ACB7SSE8</accession>
<evidence type="ECO:0000313" key="2">
    <source>
        <dbReference type="Proteomes" id="UP000821845"/>
    </source>
</evidence>
<keyword evidence="2" id="KW-1185">Reference proteome</keyword>
<proteinExistence type="predicted"/>
<gene>
    <name evidence="1" type="ORF">HPB50_007055</name>
</gene>
<sequence>MKWSTLFAGTACLLPFLTVHMRQLGLSVEETAIMYSIVPFAQLLGPYAATFLGDKYGSYKCALLGSLMLTALSGTSLLLVPQALGPPVPPPAIHLHCGPSLQLEVVVDHCGDEHGACPEPSPGLALPVLLSDCRPECPDTEWLHVIDETGICFTDDYGNKECHVVSENDTLARSTSLGLYLEPARDPDLLCLHPVTAITWESRVFHNVSCLKHLPDQDHTNCSLKCTVEDTEEVDAVSAADFWHAECTPPEGSDRRITISVYFVLRIIFQVLVSICFTLLDATTVSMVHMHDGRFAWQRFWAIVGSVSCAPLSGFFIDLSSEHVVTGFDYSPAFYMFNVFTVLTAIFTYVLEIQVATPGKNVFYKARRLMKQPQFLSLFLFVLCLGSVYGFLEYFLFWYLLDLGAANYLLGLTISVGGFAGFLFLYETKWFMDKLGVVNIIALSGLVYCARLVGYSYIGQHPLWCIPLEGLEAMTFHLLWVAIGTYGTQIAPRGLKPTVQSCVGGIYFGLGTACLLPFLTVHMRQLGLSVEETAIMYSIVPFAQLLGPYAATFLGDKYGSYKCALLGSLMLTALSGTSLLLVPQALGPPVPPPAIHLHCGPSLQLEVVVDHCGDEHGACPEPSPGLALPSARTPEWLHVIDETGICFTDDYGNKECHVVSENDTLARSTSLGLYLEPARDPDLLCLHPVTAITWESRVFHNVSCLKHLPDQDHTNCSLKCTVEDTEEVDAVSAADFWHAECTPPEGSDRRITISVYFVLRIIFQVLVSICFTLLDATTVSMVHMHDGRFAWQRFWAIVGSVSCAPLSGFFIDLSSEHVVTGFDYSPAFYMFNVFTVLTAIFTYVLEIQVATPGKNVFYKARRLMKQPQFLSLFLFVLCLGSVYGFLEYFLFWYLLDLGAANYLLGLTISVGGFAGFLFLYETKWFMDKLGVVNIIALSGLVYCARLVGYSYIGQHPLWCIPLEGLEAMTFHLLWVAIGTYGTQIAPRGLKPTVQSCVGGIYFGLGKRFHTSQMSLAFSSLIRKLWNERSTGPRFAIHAQ</sequence>
<reference evidence="1" key="1">
    <citation type="submission" date="2020-05" db="EMBL/GenBank/DDBJ databases">
        <title>Large-scale comparative analyses of tick genomes elucidate their genetic diversity and vector capacities.</title>
        <authorList>
            <person name="Jia N."/>
            <person name="Wang J."/>
            <person name="Shi W."/>
            <person name="Du L."/>
            <person name="Sun Y."/>
            <person name="Zhan W."/>
            <person name="Jiang J."/>
            <person name="Wang Q."/>
            <person name="Zhang B."/>
            <person name="Ji P."/>
            <person name="Sakyi L.B."/>
            <person name="Cui X."/>
            <person name="Yuan T."/>
            <person name="Jiang B."/>
            <person name="Yang W."/>
            <person name="Lam T.T.-Y."/>
            <person name="Chang Q."/>
            <person name="Ding S."/>
            <person name="Wang X."/>
            <person name="Zhu J."/>
            <person name="Ruan X."/>
            <person name="Zhao L."/>
            <person name="Wei J."/>
            <person name="Que T."/>
            <person name="Du C."/>
            <person name="Cheng J."/>
            <person name="Dai P."/>
            <person name="Han X."/>
            <person name="Huang E."/>
            <person name="Gao Y."/>
            <person name="Liu J."/>
            <person name="Shao H."/>
            <person name="Ye R."/>
            <person name="Li L."/>
            <person name="Wei W."/>
            <person name="Wang X."/>
            <person name="Wang C."/>
            <person name="Yang T."/>
            <person name="Huo Q."/>
            <person name="Li W."/>
            <person name="Guo W."/>
            <person name="Chen H."/>
            <person name="Zhou L."/>
            <person name="Ni X."/>
            <person name="Tian J."/>
            <person name="Zhou Y."/>
            <person name="Sheng Y."/>
            <person name="Liu T."/>
            <person name="Pan Y."/>
            <person name="Xia L."/>
            <person name="Li J."/>
            <person name="Zhao F."/>
            <person name="Cao W."/>
        </authorList>
    </citation>
    <scope>NUCLEOTIDE SEQUENCE</scope>
    <source>
        <strain evidence="1">Hyas-2018</strain>
    </source>
</reference>